<keyword evidence="1" id="KW-0732">Signal</keyword>
<dbReference type="InterPro" id="IPR012854">
    <property type="entry name" value="Cu_amine_oxidase-like_N"/>
</dbReference>
<dbReference type="Proteomes" id="UP000019591">
    <property type="component" value="Chromosome"/>
</dbReference>
<dbReference type="KEGG" id="eac:EAL2_c15700"/>
<dbReference type="HOGENOM" id="CLU_015706_0_0_9"/>
<dbReference type="RefSeq" id="WP_025435844.1">
    <property type="nucleotide sequence ID" value="NZ_CP007452.1"/>
</dbReference>
<sequence>MKRILLLSLMFVVFVFSGLVSAQEISVVIDNKKVEFDVKPVIENGRTLVPFRKLFEELGLKVDWNESQRTASAYSEDSSATVKIGGKYAYVNGRIVELDILPKIVSSRTLVPLRFISEAFGSNVTWDNEKRIVNIKTGEKPVSQADELPIVGSYEKLVSLLEYSEKYAGSYGGIREAMPSTGVMDNAAEAESKSQSADYSSTNLQVEGVDESDIVKTDGSYIYEYRKGSVSIVRALAGKLSLAAEIKLDDTYASNELYLYKDKLIVIGSSADVRIMEGDAKSSIWPGPATSVKIKLYDISDKTSPKLARDIQIDGSYVASRVTGGSLYIVASKNIHTILKGERDDMIPSAYDSAAGGTVKVPYEQIRYFPDSPDANYLVTAGIDLDDMAKKANISAYLGSGQNIYCSRENLYVAATRFTYDYEAKIDERETYYPVYKVNTEAYKFALGNAKLEYVAKGSVPGTVLNQFSMDEYNGFFRIATTSGEAWRTYENTSKNNIYVLDSSMKTVGRLEGLAPTERIYSARFMGDRAYMVTFRQVDPFYAVDMSSPESPKVLGYLKIPGFSDYLHPYDENHIIGFGKETEMTKNGLVTKGMKIGLIDVSDVANPVEKYKVIIGDSGTYSELLDNHKALLFSKEKSLMALPVTVMSKSSDGVVRFAYQGAYAYTLDMQKGFSLRGRATHLSQEDYAKAGDYWYESDKNIRRIIYIGDYVYTISNSQIKSHDIADLSVIDSISFENK</sequence>
<evidence type="ECO:0000313" key="4">
    <source>
        <dbReference type="Proteomes" id="UP000019591"/>
    </source>
</evidence>
<feature type="domain" description="Copper amine oxidase-like N-terminal" evidence="2">
    <location>
        <begin position="28"/>
        <end position="135"/>
    </location>
</feature>
<accession>W8T7J1</accession>
<dbReference type="Gene3D" id="3.30.457.10">
    <property type="entry name" value="Copper amine oxidase-like, N-terminal domain"/>
    <property type="match status" value="1"/>
</dbReference>
<name>W8T7J1_PEPAC</name>
<dbReference type="Pfam" id="PF07833">
    <property type="entry name" value="Cu_amine_oxidN1"/>
    <property type="match status" value="1"/>
</dbReference>
<dbReference type="InterPro" id="IPR019198">
    <property type="entry name" value="Beta_propeller_containing"/>
</dbReference>
<evidence type="ECO:0000313" key="3">
    <source>
        <dbReference type="EMBL" id="AHM56865.1"/>
    </source>
</evidence>
<organism evidence="3 4">
    <name type="scientific">Peptoclostridium acidaminophilum DSM 3953</name>
    <dbReference type="NCBI Taxonomy" id="1286171"/>
    <lineage>
        <taxon>Bacteria</taxon>
        <taxon>Bacillati</taxon>
        <taxon>Bacillota</taxon>
        <taxon>Clostridia</taxon>
        <taxon>Peptostreptococcales</taxon>
        <taxon>Peptoclostridiaceae</taxon>
        <taxon>Peptoclostridium</taxon>
    </lineage>
</organism>
<dbReference type="SUPFAM" id="SSF55383">
    <property type="entry name" value="Copper amine oxidase, domain N"/>
    <property type="match status" value="1"/>
</dbReference>
<feature type="chain" id="PRO_5004914577" evidence="1">
    <location>
        <begin position="23"/>
        <end position="738"/>
    </location>
</feature>
<dbReference type="STRING" id="1286171.EAL2_c15700"/>
<dbReference type="PATRIC" id="fig|1286171.3.peg.1520"/>
<dbReference type="eggNOG" id="COG4880">
    <property type="taxonomic scope" value="Bacteria"/>
</dbReference>
<dbReference type="AlphaFoldDB" id="W8T7J1"/>
<keyword evidence="4" id="KW-1185">Reference proteome</keyword>
<dbReference type="EMBL" id="CP007452">
    <property type="protein sequence ID" value="AHM56865.1"/>
    <property type="molecule type" value="Genomic_DNA"/>
</dbReference>
<proteinExistence type="predicted"/>
<gene>
    <name evidence="3" type="ORF">EAL2_c15700</name>
</gene>
<evidence type="ECO:0000259" key="2">
    <source>
        <dbReference type="Pfam" id="PF07833"/>
    </source>
</evidence>
<feature type="signal peptide" evidence="1">
    <location>
        <begin position="1"/>
        <end position="22"/>
    </location>
</feature>
<reference evidence="3 4" key="1">
    <citation type="journal article" date="2014" name="Genome Announc.">
        <title>Complete Genome Sequence of Amino Acid-Utilizing Eubacterium acidaminophilum al-2 (DSM 3953).</title>
        <authorList>
            <person name="Poehlein A."/>
            <person name="Andreesen J.R."/>
            <person name="Daniel R."/>
        </authorList>
    </citation>
    <scope>NUCLEOTIDE SEQUENCE [LARGE SCALE GENOMIC DNA]</scope>
    <source>
        <strain evidence="3 4">DSM 3953</strain>
    </source>
</reference>
<protein>
    <submittedName>
        <fullName evidence="3">Secreted protein</fullName>
    </submittedName>
</protein>
<dbReference type="Pfam" id="PF09826">
    <property type="entry name" value="Beta_propel"/>
    <property type="match status" value="1"/>
</dbReference>
<dbReference type="OrthoDB" id="9778998at2"/>
<evidence type="ECO:0000256" key="1">
    <source>
        <dbReference type="SAM" id="SignalP"/>
    </source>
</evidence>
<dbReference type="InterPro" id="IPR036582">
    <property type="entry name" value="Mao_N_sf"/>
</dbReference>